<reference evidence="2 3" key="1">
    <citation type="journal article" date="2011" name="J. Bacteriol.">
        <title>Complete genome sequence of Polymorphum gilvum SL003B-26A1T, a crude oil-degrading bacterium from oil-polluted saline soil.</title>
        <authorList>
            <person name="Li S.G."/>
            <person name="Tang Y.Q."/>
            <person name="Nie Y."/>
            <person name="Cai M."/>
            <person name="Wu X.L."/>
        </authorList>
    </citation>
    <scope>NUCLEOTIDE SEQUENCE [LARGE SCALE GENOMIC DNA]</scope>
    <source>
        <strain evidence="3">LMG 25793 / CGMCC 1.9160 / SL003B-26A1</strain>
    </source>
</reference>
<name>F2IVQ0_POLGS</name>
<evidence type="ECO:0000256" key="1">
    <source>
        <dbReference type="SAM" id="MobiDB-lite"/>
    </source>
</evidence>
<dbReference type="AlphaFoldDB" id="F2IVQ0"/>
<feature type="region of interest" description="Disordered" evidence="1">
    <location>
        <begin position="25"/>
        <end position="57"/>
    </location>
</feature>
<protein>
    <submittedName>
        <fullName evidence="2">Uncharacterized protein</fullName>
    </submittedName>
</protein>
<evidence type="ECO:0000313" key="3">
    <source>
        <dbReference type="Proteomes" id="UP000008130"/>
    </source>
</evidence>
<feature type="compositionally biased region" description="Polar residues" evidence="1">
    <location>
        <begin position="34"/>
        <end position="44"/>
    </location>
</feature>
<evidence type="ECO:0000313" key="2">
    <source>
        <dbReference type="EMBL" id="ADZ69157.1"/>
    </source>
</evidence>
<dbReference type="EMBL" id="CP002568">
    <property type="protein sequence ID" value="ADZ69157.1"/>
    <property type="molecule type" value="Genomic_DNA"/>
</dbReference>
<gene>
    <name evidence="2" type="ordered locus">SL003B_0727</name>
</gene>
<keyword evidence="3" id="KW-1185">Reference proteome</keyword>
<dbReference type="STRING" id="991905.SL003B_0727"/>
<sequence>MPLCACKARPASRKAKCAQRQKAMHRLQRRRPANVSSLFPSTVHKTPRRGDNWQSGRAFGPNVALLRGLVMEAAT</sequence>
<dbReference type="HOGENOM" id="CLU_2667940_0_0_5"/>
<dbReference type="Proteomes" id="UP000008130">
    <property type="component" value="Chromosome"/>
</dbReference>
<organism evidence="2 3">
    <name type="scientific">Polymorphum gilvum (strain LMG 25793 / CGMCC 1.9160 / SL003B-26A1)</name>
    <dbReference type="NCBI Taxonomy" id="991905"/>
    <lineage>
        <taxon>Bacteria</taxon>
        <taxon>Pseudomonadati</taxon>
        <taxon>Pseudomonadota</taxon>
        <taxon>Alphaproteobacteria</taxon>
        <taxon>Rhodobacterales</taxon>
        <taxon>Paracoccaceae</taxon>
        <taxon>Polymorphum</taxon>
    </lineage>
</organism>
<proteinExistence type="predicted"/>
<accession>F2IVQ0</accession>
<dbReference type="KEGG" id="pgv:SL003B_0727"/>